<keyword evidence="2" id="KW-1185">Reference proteome</keyword>
<protein>
    <submittedName>
        <fullName evidence="1">Uncharacterized protein</fullName>
    </submittedName>
</protein>
<dbReference type="Proteomes" id="UP001600888">
    <property type="component" value="Unassembled WGS sequence"/>
</dbReference>
<evidence type="ECO:0000313" key="1">
    <source>
        <dbReference type="EMBL" id="KAL2277524.1"/>
    </source>
</evidence>
<evidence type="ECO:0000313" key="2">
    <source>
        <dbReference type="Proteomes" id="UP001600888"/>
    </source>
</evidence>
<reference evidence="1 2" key="1">
    <citation type="submission" date="2024-03" db="EMBL/GenBank/DDBJ databases">
        <title>A high-quality draft genome sequence of Diaporthe vaccinii, a causative agent of upright dieback and viscid rot disease in cranberry plants.</title>
        <authorList>
            <person name="Sarrasin M."/>
            <person name="Lang B.F."/>
            <person name="Burger G."/>
        </authorList>
    </citation>
    <scope>NUCLEOTIDE SEQUENCE [LARGE SCALE GENOMIC DNA]</scope>
    <source>
        <strain evidence="1 2">IS7</strain>
    </source>
</reference>
<gene>
    <name evidence="1" type="ORF">FJTKL_15440</name>
</gene>
<name>A0ABR4E535_9PEZI</name>
<comment type="caution">
    <text evidence="1">The sequence shown here is derived from an EMBL/GenBank/DDBJ whole genome shotgun (WGS) entry which is preliminary data.</text>
</comment>
<proteinExistence type="predicted"/>
<sequence>MHTVIGPPSQAFVRPRAALTLETVDCVVFVRSPDPSAAHSPGHTQRQATKQQICRLDDAVLLTGLPCLLLLL</sequence>
<dbReference type="EMBL" id="JBAWTH010000099">
    <property type="protein sequence ID" value="KAL2277524.1"/>
    <property type="molecule type" value="Genomic_DNA"/>
</dbReference>
<organism evidence="1 2">
    <name type="scientific">Diaporthe vaccinii</name>
    <dbReference type="NCBI Taxonomy" id="105482"/>
    <lineage>
        <taxon>Eukaryota</taxon>
        <taxon>Fungi</taxon>
        <taxon>Dikarya</taxon>
        <taxon>Ascomycota</taxon>
        <taxon>Pezizomycotina</taxon>
        <taxon>Sordariomycetes</taxon>
        <taxon>Sordariomycetidae</taxon>
        <taxon>Diaporthales</taxon>
        <taxon>Diaporthaceae</taxon>
        <taxon>Diaporthe</taxon>
        <taxon>Diaporthe eres species complex</taxon>
    </lineage>
</organism>
<accession>A0ABR4E535</accession>